<comment type="catalytic activity">
    <reaction evidence="18">
        <text>a di-trans,poly-cis-dolichyl phosphate + UDP-N-acetyl-alpha-D-glucosamine = an N-acetyl-alpha-D-glucosaminyl-diphospho-di-trans,poly-cis-dolichol + UMP</text>
        <dbReference type="Rhea" id="RHEA:13289"/>
        <dbReference type="Rhea" id="RHEA-COMP:19498"/>
        <dbReference type="Rhea" id="RHEA-COMP:19507"/>
        <dbReference type="ChEBI" id="CHEBI:57683"/>
        <dbReference type="ChEBI" id="CHEBI:57705"/>
        <dbReference type="ChEBI" id="CHEBI:57865"/>
        <dbReference type="ChEBI" id="CHEBI:58427"/>
        <dbReference type="EC" id="2.7.8.15"/>
    </reaction>
    <physiologicalReaction direction="left-to-right" evidence="18">
        <dbReference type="Rhea" id="RHEA:13290"/>
    </physiologicalReaction>
</comment>
<feature type="transmembrane region" description="Helical" evidence="19">
    <location>
        <begin position="62"/>
        <end position="81"/>
    </location>
</feature>
<dbReference type="PANTHER" id="PTHR10571">
    <property type="entry name" value="UDP-N-ACETYLGLUCOSAMINE--DOLICHYL-PHOSPHATE N-ACETYLGLUCOSAMINEPHOSPHOTRANSFERASE"/>
    <property type="match status" value="1"/>
</dbReference>
<dbReference type="GO" id="GO:0046872">
    <property type="term" value="F:metal ion binding"/>
    <property type="evidence" value="ECO:0007669"/>
    <property type="project" value="UniProtKB-KW"/>
</dbReference>
<protein>
    <recommendedName>
        <fullName evidence="6">UDP-N-acetylglucosamine--dolichyl-phosphate N-acetylglucosaminephosphotransferase</fullName>
        <ecNumber evidence="5">2.7.8.15</ecNumber>
    </recommendedName>
    <alternativeName>
        <fullName evidence="15">GlcNAc-1-P transferase</fullName>
    </alternativeName>
    <alternativeName>
        <fullName evidence="16">N-acetylglucosamine-1-phosphate transferase</fullName>
    </alternativeName>
</protein>
<dbReference type="Pfam" id="PF00953">
    <property type="entry name" value="Glycos_transf_4"/>
    <property type="match status" value="1"/>
</dbReference>
<sequence length="346" mass="39154">MLKGLSGKDLLKKEKPILPECLGLISSVFFLINLYCFIPIPFSHNLKYEELFHIKDFPHIQFAQFLSGILSIQSMVLLGFCDDVFDVKWRYKIFLPSIASVPMLMVYFISEGVTTVVIPYPFKKYLGDFVNLGVLYYVYMAMMATFCTNAVNIVAGINGVEVGQTLVIAVSVVIFNFFHLDEIYDIFVGDTYCYFGGMVLAVVGVLGHFSKTMLLFFGPQIFNFLLSAPQLFKLIPCPRHRMPKLNSETGKLEPSETEFEKPLTSLQTLILTILSKLSIVKLTADLKTGRILKSTNFTILNCLLVIFGPLREDELFAKMMQVQIGWSCISFGIRYFGAQLFYPPSK</sequence>
<keyword evidence="10" id="KW-0479">Metal-binding</keyword>
<evidence type="ECO:0000256" key="1">
    <source>
        <dbReference type="ARBA" id="ARBA00001946"/>
    </source>
</evidence>
<dbReference type="OrthoDB" id="10262326at2759"/>
<evidence type="ECO:0000256" key="5">
    <source>
        <dbReference type="ARBA" id="ARBA00013225"/>
    </source>
</evidence>
<feature type="transmembrane region" description="Helical" evidence="19">
    <location>
        <begin position="213"/>
        <end position="232"/>
    </location>
</feature>
<dbReference type="GO" id="GO:0016757">
    <property type="term" value="F:glycosyltransferase activity"/>
    <property type="evidence" value="ECO:0007669"/>
    <property type="project" value="UniProtKB-KW"/>
</dbReference>
<accession>A0A137NUC6</accession>
<gene>
    <name evidence="20" type="ORF">CONCODRAFT_80495</name>
</gene>
<feature type="transmembrane region" description="Helical" evidence="19">
    <location>
        <begin position="186"/>
        <end position="206"/>
    </location>
</feature>
<evidence type="ECO:0000256" key="14">
    <source>
        <dbReference type="ARBA" id="ARBA00023136"/>
    </source>
</evidence>
<keyword evidence="9 19" id="KW-0812">Transmembrane</keyword>
<keyword evidence="21" id="KW-1185">Reference proteome</keyword>
<dbReference type="InterPro" id="IPR000715">
    <property type="entry name" value="Glycosyl_transferase_4"/>
</dbReference>
<feature type="transmembrane region" description="Helical" evidence="19">
    <location>
        <begin position="93"/>
        <end position="122"/>
    </location>
</feature>
<dbReference type="Proteomes" id="UP000070444">
    <property type="component" value="Unassembled WGS sequence"/>
</dbReference>
<feature type="transmembrane region" description="Helical" evidence="19">
    <location>
        <begin position="134"/>
        <end position="155"/>
    </location>
</feature>
<feature type="transmembrane region" description="Helical" evidence="19">
    <location>
        <begin position="162"/>
        <end position="180"/>
    </location>
</feature>
<evidence type="ECO:0000256" key="4">
    <source>
        <dbReference type="ARBA" id="ARBA00009317"/>
    </source>
</evidence>
<organism evidence="20 21">
    <name type="scientific">Conidiobolus coronatus (strain ATCC 28846 / CBS 209.66 / NRRL 28638)</name>
    <name type="common">Delacroixia coronata</name>
    <dbReference type="NCBI Taxonomy" id="796925"/>
    <lineage>
        <taxon>Eukaryota</taxon>
        <taxon>Fungi</taxon>
        <taxon>Fungi incertae sedis</taxon>
        <taxon>Zoopagomycota</taxon>
        <taxon>Entomophthoromycotina</taxon>
        <taxon>Entomophthoromycetes</taxon>
        <taxon>Entomophthorales</taxon>
        <taxon>Ancylistaceae</taxon>
        <taxon>Conidiobolus</taxon>
    </lineage>
</organism>
<dbReference type="InterPro" id="IPR033895">
    <property type="entry name" value="GPT"/>
</dbReference>
<dbReference type="GO" id="GO:0003975">
    <property type="term" value="F:UDP-N-acetylglucosamine-dolichyl-phosphate N-acetylglucosaminephosphotransferase activity"/>
    <property type="evidence" value="ECO:0007669"/>
    <property type="project" value="UniProtKB-EC"/>
</dbReference>
<dbReference type="GO" id="GO:0009060">
    <property type="term" value="P:aerobic respiration"/>
    <property type="evidence" value="ECO:0007669"/>
    <property type="project" value="EnsemblFungi"/>
</dbReference>
<comment type="subcellular location">
    <subcellularLocation>
        <location evidence="2">Endoplasmic reticulum membrane</location>
        <topology evidence="2">Multi-pass membrane protein</topology>
    </subcellularLocation>
</comment>
<dbReference type="EMBL" id="KQ964729">
    <property type="protein sequence ID" value="KXN66415.1"/>
    <property type="molecule type" value="Genomic_DNA"/>
</dbReference>
<dbReference type="EC" id="2.7.8.15" evidence="5"/>
<keyword evidence="11" id="KW-0256">Endoplasmic reticulum</keyword>
<keyword evidence="7" id="KW-0328">Glycosyltransferase</keyword>
<dbReference type="GO" id="GO:0006488">
    <property type="term" value="P:dolichol-linked oligosaccharide biosynthetic process"/>
    <property type="evidence" value="ECO:0007669"/>
    <property type="project" value="EnsemblFungi"/>
</dbReference>
<name>A0A137NUC6_CONC2</name>
<evidence type="ECO:0000313" key="20">
    <source>
        <dbReference type="EMBL" id="KXN66415.1"/>
    </source>
</evidence>
<dbReference type="OMA" id="LPHFNAR"/>
<comment type="cofactor">
    <cofactor evidence="1">
        <name>Mg(2+)</name>
        <dbReference type="ChEBI" id="CHEBI:18420"/>
    </cofactor>
</comment>
<keyword evidence="14 19" id="KW-0472">Membrane</keyword>
<evidence type="ECO:0000256" key="8">
    <source>
        <dbReference type="ARBA" id="ARBA00022679"/>
    </source>
</evidence>
<evidence type="ECO:0000256" key="16">
    <source>
        <dbReference type="ARBA" id="ARBA00033238"/>
    </source>
</evidence>
<evidence type="ECO:0000256" key="15">
    <source>
        <dbReference type="ARBA" id="ARBA00029567"/>
    </source>
</evidence>
<evidence type="ECO:0000256" key="19">
    <source>
        <dbReference type="SAM" id="Phobius"/>
    </source>
</evidence>
<evidence type="ECO:0000256" key="3">
    <source>
        <dbReference type="ARBA" id="ARBA00004922"/>
    </source>
</evidence>
<evidence type="ECO:0000256" key="18">
    <source>
        <dbReference type="ARBA" id="ARBA00045078"/>
    </source>
</evidence>
<evidence type="ECO:0000256" key="6">
    <source>
        <dbReference type="ARBA" id="ARBA00017659"/>
    </source>
</evidence>
<comment type="function">
    <text evidence="17">UDP-N-acetylglucosamine--dolichyl-phosphate N-acetylglucosaminephosphotransferase that operates in the biosynthetic pathway of dolichol-linked oligosaccharides, the glycan precursors employed in protein asparagine (N)-glycosylation. The assembly of dolichol-linked oligosaccharides begins on the cytosolic side of the endoplasmic reticulum membrane and finishes in its lumen. The sequential addition of sugars to dolichol pyrophosphate produces dolichol-linked oligosaccharides containing fourteen sugars, including two GlcNAcs, nine mannoses and three glucoses. Once assembled, the oligosaccharide is transferred from the lipid to nascent proteins by oligosaccharyltransferases. Catalyzes the initial step of dolichol-linked oligosaccharide biosynthesis, transfering GlcNAc-1-P from cytosolic UDP-GlcNAc onto the carrier lipid dolichyl phosphate (P-dolichol), yielding GlcNAc-P-P-dolichol embedded in the cytoplasmic leaflet of the endoplasmic reticulum membrane.</text>
</comment>
<comment type="similarity">
    <text evidence="4">Belongs to the glycosyltransferase 4 family.</text>
</comment>
<evidence type="ECO:0000256" key="17">
    <source>
        <dbReference type="ARBA" id="ARBA00044717"/>
    </source>
</evidence>
<evidence type="ECO:0000256" key="13">
    <source>
        <dbReference type="ARBA" id="ARBA00022989"/>
    </source>
</evidence>
<dbReference type="GO" id="GO:0043541">
    <property type="term" value="C:UDP-N-acetylglucosamine transferase complex"/>
    <property type="evidence" value="ECO:0007669"/>
    <property type="project" value="EnsemblFungi"/>
</dbReference>
<evidence type="ECO:0000256" key="7">
    <source>
        <dbReference type="ARBA" id="ARBA00022676"/>
    </source>
</evidence>
<evidence type="ECO:0000256" key="10">
    <source>
        <dbReference type="ARBA" id="ARBA00022723"/>
    </source>
</evidence>
<keyword evidence="12" id="KW-0460">Magnesium</keyword>
<evidence type="ECO:0000256" key="9">
    <source>
        <dbReference type="ARBA" id="ARBA00022692"/>
    </source>
</evidence>
<evidence type="ECO:0000256" key="2">
    <source>
        <dbReference type="ARBA" id="ARBA00004477"/>
    </source>
</evidence>
<dbReference type="AlphaFoldDB" id="A0A137NUC6"/>
<dbReference type="CDD" id="cd06855">
    <property type="entry name" value="GT_GPT_euk"/>
    <property type="match status" value="1"/>
</dbReference>
<dbReference type="STRING" id="796925.A0A137NUC6"/>
<keyword evidence="8" id="KW-0808">Transferase</keyword>
<reference evidence="20 21" key="1">
    <citation type="journal article" date="2015" name="Genome Biol. Evol.">
        <title>Phylogenomic analyses indicate that early fungi evolved digesting cell walls of algal ancestors of land plants.</title>
        <authorList>
            <person name="Chang Y."/>
            <person name="Wang S."/>
            <person name="Sekimoto S."/>
            <person name="Aerts A.L."/>
            <person name="Choi C."/>
            <person name="Clum A."/>
            <person name="LaButti K.M."/>
            <person name="Lindquist E.A."/>
            <person name="Yee Ngan C."/>
            <person name="Ohm R.A."/>
            <person name="Salamov A.A."/>
            <person name="Grigoriev I.V."/>
            <person name="Spatafora J.W."/>
            <person name="Berbee M.L."/>
        </authorList>
    </citation>
    <scope>NUCLEOTIDE SEQUENCE [LARGE SCALE GENOMIC DNA]</scope>
    <source>
        <strain evidence="20 21">NRRL 28638</strain>
    </source>
</reference>
<evidence type="ECO:0000256" key="12">
    <source>
        <dbReference type="ARBA" id="ARBA00022842"/>
    </source>
</evidence>
<evidence type="ECO:0000256" key="11">
    <source>
        <dbReference type="ARBA" id="ARBA00022824"/>
    </source>
</evidence>
<comment type="pathway">
    <text evidence="3">Protein modification; protein glycosylation.</text>
</comment>
<proteinExistence type="inferred from homology"/>
<feature type="transmembrane region" description="Helical" evidence="19">
    <location>
        <begin position="21"/>
        <end position="42"/>
    </location>
</feature>
<dbReference type="PANTHER" id="PTHR10571:SF0">
    <property type="entry name" value="UDP-N-ACETYLGLUCOSAMINE--DOLICHYL-PHOSPHATE N-ACETYLGLUCOSAMINEPHOSPHOTRANSFERASE"/>
    <property type="match status" value="1"/>
</dbReference>
<dbReference type="UniPathway" id="UPA00378"/>
<keyword evidence="13 19" id="KW-1133">Transmembrane helix</keyword>
<evidence type="ECO:0000313" key="21">
    <source>
        <dbReference type="Proteomes" id="UP000070444"/>
    </source>
</evidence>